<organism evidence="1 2">
    <name type="scientific">Ceraceosorus bombacis</name>
    <dbReference type="NCBI Taxonomy" id="401625"/>
    <lineage>
        <taxon>Eukaryota</taxon>
        <taxon>Fungi</taxon>
        <taxon>Dikarya</taxon>
        <taxon>Basidiomycota</taxon>
        <taxon>Ustilaginomycotina</taxon>
        <taxon>Exobasidiomycetes</taxon>
        <taxon>Ceraceosorales</taxon>
        <taxon>Ceraceosoraceae</taxon>
        <taxon>Ceraceosorus</taxon>
    </lineage>
</organism>
<name>A0A0P1BRM6_9BASI</name>
<sequence length="51" mass="5757">MHHINSSLASLPVRRDDRCSHASGRHKVASSHMFQQWIVDVHTTPTPPLSQ</sequence>
<accession>A0A0P1BRM6</accession>
<keyword evidence="2" id="KW-1185">Reference proteome</keyword>
<evidence type="ECO:0000313" key="2">
    <source>
        <dbReference type="Proteomes" id="UP000054845"/>
    </source>
</evidence>
<dbReference type="AlphaFoldDB" id="A0A0P1BRM6"/>
<reference evidence="1 2" key="1">
    <citation type="submission" date="2014-09" db="EMBL/GenBank/DDBJ databases">
        <authorList>
            <person name="Magalhaes I.L.F."/>
            <person name="Oliveira U."/>
            <person name="Santos F.R."/>
            <person name="Vidigal T.H.D.A."/>
            <person name="Brescovit A.D."/>
            <person name="Santos A.J."/>
        </authorList>
    </citation>
    <scope>NUCLEOTIDE SEQUENCE [LARGE SCALE GENOMIC DNA]</scope>
</reference>
<protein>
    <submittedName>
        <fullName evidence="1">Uncharacterized protein</fullName>
    </submittedName>
</protein>
<proteinExistence type="predicted"/>
<dbReference type="EMBL" id="CCYA01000277">
    <property type="protein sequence ID" value="CEH19155.1"/>
    <property type="molecule type" value="Genomic_DNA"/>
</dbReference>
<dbReference type="Proteomes" id="UP000054845">
    <property type="component" value="Unassembled WGS sequence"/>
</dbReference>
<evidence type="ECO:0000313" key="1">
    <source>
        <dbReference type="EMBL" id="CEH19155.1"/>
    </source>
</evidence>